<sequence length="93" mass="10390">MRRAAAFLALLLCLYWTRAQGESGGVTGNDITQTEIQSEILGVKSTSDQTNISPDIWAELKELRDMAIEHSVELRNSKSKMEKLEQENTGSFT</sequence>
<feature type="chain" id="PRO_5043987670" evidence="1">
    <location>
        <begin position="22"/>
        <end position="93"/>
    </location>
</feature>
<evidence type="ECO:0000313" key="3">
    <source>
        <dbReference type="Proteomes" id="UP001314229"/>
    </source>
</evidence>
<comment type="caution">
    <text evidence="2">The sequence shown here is derived from an EMBL/GenBank/DDBJ whole genome shotgun (WGS) entry which is preliminary data.</text>
</comment>
<evidence type="ECO:0000256" key="1">
    <source>
        <dbReference type="SAM" id="SignalP"/>
    </source>
</evidence>
<evidence type="ECO:0000313" key="2">
    <source>
        <dbReference type="EMBL" id="CAK6969159.1"/>
    </source>
</evidence>
<feature type="signal peptide" evidence="1">
    <location>
        <begin position="1"/>
        <end position="21"/>
    </location>
</feature>
<accession>A0AAV1PBT9</accession>
<dbReference type="EMBL" id="CAWUFR010000130">
    <property type="protein sequence ID" value="CAK6969159.1"/>
    <property type="molecule type" value="Genomic_DNA"/>
</dbReference>
<keyword evidence="1" id="KW-0732">Signal</keyword>
<name>A0AAV1PBT9_SCOSC</name>
<organism evidence="2 3">
    <name type="scientific">Scomber scombrus</name>
    <name type="common">Atlantic mackerel</name>
    <name type="synonym">Scomber vernalis</name>
    <dbReference type="NCBI Taxonomy" id="13677"/>
    <lineage>
        <taxon>Eukaryota</taxon>
        <taxon>Metazoa</taxon>
        <taxon>Chordata</taxon>
        <taxon>Craniata</taxon>
        <taxon>Vertebrata</taxon>
        <taxon>Euteleostomi</taxon>
        <taxon>Actinopterygii</taxon>
        <taxon>Neopterygii</taxon>
        <taxon>Teleostei</taxon>
        <taxon>Neoteleostei</taxon>
        <taxon>Acanthomorphata</taxon>
        <taxon>Pelagiaria</taxon>
        <taxon>Scombriformes</taxon>
        <taxon>Scombridae</taxon>
        <taxon>Scomber</taxon>
    </lineage>
</organism>
<dbReference type="AlphaFoldDB" id="A0AAV1PBT9"/>
<reference evidence="2 3" key="1">
    <citation type="submission" date="2024-01" db="EMBL/GenBank/DDBJ databases">
        <authorList>
            <person name="Alioto T."/>
            <person name="Alioto T."/>
            <person name="Gomez Garrido J."/>
        </authorList>
    </citation>
    <scope>NUCLEOTIDE SEQUENCE [LARGE SCALE GENOMIC DNA]</scope>
</reference>
<protein>
    <submittedName>
        <fullName evidence="2">Heavy metal-binding protein HIP-like isoform X3</fullName>
    </submittedName>
</protein>
<dbReference type="Proteomes" id="UP001314229">
    <property type="component" value="Unassembled WGS sequence"/>
</dbReference>
<keyword evidence="3" id="KW-1185">Reference proteome</keyword>
<proteinExistence type="predicted"/>
<gene>
    <name evidence="2" type="ORF">FSCOSCO3_A020594</name>
</gene>